<comment type="caution">
    <text evidence="2">The sequence shown here is derived from an EMBL/GenBank/DDBJ whole genome shotgun (WGS) entry which is preliminary data.</text>
</comment>
<evidence type="ECO:0000313" key="3">
    <source>
        <dbReference type="Proteomes" id="UP000036367"/>
    </source>
</evidence>
<proteinExistence type="predicted"/>
<dbReference type="EMBL" id="LECT01000044">
    <property type="protein sequence ID" value="KLU02353.1"/>
    <property type="molecule type" value="Genomic_DNA"/>
</dbReference>
<name>A0A0J1B6Y6_RHOIS</name>
<keyword evidence="2" id="KW-0449">Lipoprotein</keyword>
<gene>
    <name evidence="2" type="ORF">RISK_005419</name>
</gene>
<evidence type="ECO:0000313" key="2">
    <source>
        <dbReference type="EMBL" id="KLU02353.1"/>
    </source>
</evidence>
<dbReference type="STRING" id="595434.RISK_005419"/>
<dbReference type="Pfam" id="PF08308">
    <property type="entry name" value="PEGA"/>
    <property type="match status" value="1"/>
</dbReference>
<feature type="domain" description="PEGA" evidence="1">
    <location>
        <begin position="47"/>
        <end position="91"/>
    </location>
</feature>
<dbReference type="PATRIC" id="fig|595434.4.peg.5149"/>
<dbReference type="InterPro" id="IPR013229">
    <property type="entry name" value="PEGA"/>
</dbReference>
<dbReference type="Proteomes" id="UP000036367">
    <property type="component" value="Unassembled WGS sequence"/>
</dbReference>
<organism evidence="2 3">
    <name type="scientific">Rhodopirellula islandica</name>
    <dbReference type="NCBI Taxonomy" id="595434"/>
    <lineage>
        <taxon>Bacteria</taxon>
        <taxon>Pseudomonadati</taxon>
        <taxon>Planctomycetota</taxon>
        <taxon>Planctomycetia</taxon>
        <taxon>Pirellulales</taxon>
        <taxon>Pirellulaceae</taxon>
        <taxon>Rhodopirellula</taxon>
    </lineage>
</organism>
<dbReference type="AlphaFoldDB" id="A0A0J1B6Y6"/>
<reference evidence="2" key="1">
    <citation type="submission" date="2015-05" db="EMBL/GenBank/DDBJ databases">
        <title>Permanent draft genome of Rhodopirellula islandicus K833.</title>
        <authorList>
            <person name="Kizina J."/>
            <person name="Richter M."/>
            <person name="Glockner F.O."/>
            <person name="Harder J."/>
        </authorList>
    </citation>
    <scope>NUCLEOTIDE SEQUENCE [LARGE SCALE GENOMIC DNA]</scope>
    <source>
        <strain evidence="2">K833</strain>
    </source>
</reference>
<sequence>MANSLTLETIELHALANRIQPFCSHAKMLTMITLLFIVCTGCVRRRMTVRTSPPGATVSVDNQLIGTSPAATSFEYYGTREVRIEREGFRTETVLRKIKPPWYQLPGLDFVSETLWPGEIRDERIIDIELVPQVIEPSEDVLNRAEALRNQSRSGVMPQG</sequence>
<protein>
    <submittedName>
        <fullName evidence="2">Membrane lipoprotein</fullName>
    </submittedName>
</protein>
<accession>A0A0J1B6Y6</accession>
<keyword evidence="3" id="KW-1185">Reference proteome</keyword>
<evidence type="ECO:0000259" key="1">
    <source>
        <dbReference type="Pfam" id="PF08308"/>
    </source>
</evidence>